<name>A0A2A7SFM6_BURGA</name>
<dbReference type="Proteomes" id="UP000220629">
    <property type="component" value="Unassembled WGS sequence"/>
</dbReference>
<feature type="signal peptide" evidence="1">
    <location>
        <begin position="1"/>
        <end position="26"/>
    </location>
</feature>
<reference evidence="3" key="1">
    <citation type="submission" date="2017-09" db="EMBL/GenBank/DDBJ databases">
        <title>FDA dAtabase for Regulatory Grade micrObial Sequences (FDA-ARGOS): Supporting development and validation of Infectious Disease Dx tests.</title>
        <authorList>
            <person name="Minogue T."/>
            <person name="Wolcott M."/>
            <person name="Wasieloski L."/>
            <person name="Aguilar W."/>
            <person name="Moore D."/>
            <person name="Tallon L."/>
            <person name="Sadzewicz L."/>
            <person name="Ott S."/>
            <person name="Zhao X."/>
            <person name="Nagaraj S."/>
            <person name="Vavikolanu K."/>
            <person name="Aluvathingal J."/>
            <person name="Nadendla S."/>
            <person name="Sichtig H."/>
        </authorList>
    </citation>
    <scope>NUCLEOTIDE SEQUENCE [LARGE SCALE GENOMIC DNA]</scope>
    <source>
        <strain evidence="3">FDAARGOS_390</strain>
    </source>
</reference>
<accession>A0A2A7SFM6</accession>
<organism evidence="2 3">
    <name type="scientific">Burkholderia gladioli</name>
    <name type="common">Pseudomonas marginata</name>
    <name type="synonym">Phytomonas marginata</name>
    <dbReference type="NCBI Taxonomy" id="28095"/>
    <lineage>
        <taxon>Bacteria</taxon>
        <taxon>Pseudomonadati</taxon>
        <taxon>Pseudomonadota</taxon>
        <taxon>Betaproteobacteria</taxon>
        <taxon>Burkholderiales</taxon>
        <taxon>Burkholderiaceae</taxon>
        <taxon>Burkholderia</taxon>
    </lineage>
</organism>
<evidence type="ECO:0000256" key="1">
    <source>
        <dbReference type="SAM" id="SignalP"/>
    </source>
</evidence>
<evidence type="ECO:0000313" key="3">
    <source>
        <dbReference type="Proteomes" id="UP000220629"/>
    </source>
</evidence>
<feature type="chain" id="PRO_5012743988" evidence="1">
    <location>
        <begin position="27"/>
        <end position="275"/>
    </location>
</feature>
<dbReference type="EMBL" id="PDDY01000001">
    <property type="protein sequence ID" value="PEH42484.1"/>
    <property type="molecule type" value="Genomic_DNA"/>
</dbReference>
<dbReference type="RefSeq" id="WP_096751085.1">
    <property type="nucleotide sequence ID" value="NZ_CADEPO010000013.1"/>
</dbReference>
<dbReference type="AlphaFoldDB" id="A0A2A7SFM6"/>
<protein>
    <submittedName>
        <fullName evidence="2">Peptidase C39</fullName>
    </submittedName>
</protein>
<proteinExistence type="predicted"/>
<sequence length="275" mass="26799">MNRSLSFLRDAACAAACALTGSAALAVSPAGMSLPFAAGPGAAALPIIAVDDDVLARQTGKFADATMISGVVVNLLSQWQLPNGALAVAQGTLNISANAANQLSAQVQTLASVVGGDSAGPSGAQPGNGAGGGQSIRVNGVSQVTQVAGNGNAGNNGMSIDFGSNGNLLTMLAGASNAPSASASNADGSIRAAISFGANGVTLALNTPAGLATQTIAPAAAAQAGSIAQLLQITGNQQVVSNQLQLQLRTQQMSAGALRQSGVLQALQAAFPVRK</sequence>
<keyword evidence="1" id="KW-0732">Signal</keyword>
<evidence type="ECO:0000313" key="2">
    <source>
        <dbReference type="EMBL" id="PEH42484.1"/>
    </source>
</evidence>
<gene>
    <name evidence="2" type="ORF">CRM94_10165</name>
</gene>
<comment type="caution">
    <text evidence="2">The sequence shown here is derived from an EMBL/GenBank/DDBJ whole genome shotgun (WGS) entry which is preliminary data.</text>
</comment>